<keyword evidence="1" id="KW-1133">Transmembrane helix</keyword>
<evidence type="ECO:0000256" key="1">
    <source>
        <dbReference type="SAM" id="Phobius"/>
    </source>
</evidence>
<dbReference type="InterPro" id="IPR025618">
    <property type="entry name" value="YtpI"/>
</dbReference>
<name>A0A428N3D5_9BACI</name>
<comment type="caution">
    <text evidence="2">The sequence shown here is derived from an EMBL/GenBank/DDBJ whole genome shotgun (WGS) entry which is preliminary data.</text>
</comment>
<organism evidence="2 3">
    <name type="scientific">Salibacterium salarium</name>
    <dbReference type="NCBI Taxonomy" id="284579"/>
    <lineage>
        <taxon>Bacteria</taxon>
        <taxon>Bacillati</taxon>
        <taxon>Bacillota</taxon>
        <taxon>Bacilli</taxon>
        <taxon>Bacillales</taxon>
        <taxon>Bacillaceae</taxon>
    </lineage>
</organism>
<feature type="transmembrane region" description="Helical" evidence="1">
    <location>
        <begin position="6"/>
        <end position="21"/>
    </location>
</feature>
<sequence>MTPIFTIILIIALAMYVFYKIKAVRSKAPAAKKWIQTKANISVGLFMAAFGSILLFTGRETIDIVIGSIFLLLGAANIILGYRSYRIYLPYAAKEAEDQRMDS</sequence>
<keyword evidence="1" id="KW-0472">Membrane</keyword>
<dbReference type="Proteomes" id="UP000275076">
    <property type="component" value="Unassembled WGS sequence"/>
</dbReference>
<accession>A0A428N3D5</accession>
<evidence type="ECO:0000313" key="3">
    <source>
        <dbReference type="Proteomes" id="UP000275076"/>
    </source>
</evidence>
<proteinExistence type="predicted"/>
<keyword evidence="3" id="KW-1185">Reference proteome</keyword>
<gene>
    <name evidence="2" type="ORF">D7Z54_13090</name>
</gene>
<evidence type="ECO:0008006" key="4">
    <source>
        <dbReference type="Google" id="ProtNLM"/>
    </source>
</evidence>
<dbReference type="OrthoDB" id="2453019at2"/>
<dbReference type="Pfam" id="PF14007">
    <property type="entry name" value="YtpI"/>
    <property type="match status" value="1"/>
</dbReference>
<reference evidence="2 3" key="1">
    <citation type="submission" date="2018-10" db="EMBL/GenBank/DDBJ databases">
        <title>Draft genome sequence of Bacillus salarius IM0101, isolated from a hypersaline soil in Inner Mongolia, China.</title>
        <authorList>
            <person name="Yamprayoonswat W."/>
            <person name="Boonvisut S."/>
            <person name="Jumpathong W."/>
            <person name="Sittihan S."/>
            <person name="Ruangsuj P."/>
            <person name="Wanthongcharoen S."/>
            <person name="Thongpramul N."/>
            <person name="Pimmason S."/>
            <person name="Yu B."/>
            <person name="Yasawong M."/>
        </authorList>
    </citation>
    <scope>NUCLEOTIDE SEQUENCE [LARGE SCALE GENOMIC DNA]</scope>
    <source>
        <strain evidence="2 3">IM0101</strain>
    </source>
</reference>
<dbReference type="AlphaFoldDB" id="A0A428N3D5"/>
<protein>
    <recommendedName>
        <fullName evidence="4">YtpI-like protein</fullName>
    </recommendedName>
</protein>
<feature type="transmembrane region" description="Helical" evidence="1">
    <location>
        <begin position="64"/>
        <end position="82"/>
    </location>
</feature>
<keyword evidence="1" id="KW-0812">Transmembrane</keyword>
<evidence type="ECO:0000313" key="2">
    <source>
        <dbReference type="EMBL" id="RSL32953.1"/>
    </source>
</evidence>
<feature type="transmembrane region" description="Helical" evidence="1">
    <location>
        <begin position="41"/>
        <end position="58"/>
    </location>
</feature>
<dbReference type="EMBL" id="RBVX01000011">
    <property type="protein sequence ID" value="RSL32953.1"/>
    <property type="molecule type" value="Genomic_DNA"/>
</dbReference>
<dbReference type="RefSeq" id="WP_125556303.1">
    <property type="nucleotide sequence ID" value="NZ_RBVX01000011.1"/>
</dbReference>